<evidence type="ECO:0000256" key="4">
    <source>
        <dbReference type="ARBA" id="ARBA00022960"/>
    </source>
</evidence>
<keyword evidence="5 7" id="KW-0573">Peptidoglycan synthesis</keyword>
<dbReference type="PANTHER" id="PTHR36699:SF1">
    <property type="entry name" value="L,D-TRANSPEPTIDASE YAFK-RELATED"/>
    <property type="match status" value="1"/>
</dbReference>
<dbReference type="Pfam" id="PF03734">
    <property type="entry name" value="YkuD"/>
    <property type="match status" value="1"/>
</dbReference>
<evidence type="ECO:0000256" key="3">
    <source>
        <dbReference type="ARBA" id="ARBA00022679"/>
    </source>
</evidence>
<evidence type="ECO:0000259" key="8">
    <source>
        <dbReference type="PROSITE" id="PS52029"/>
    </source>
</evidence>
<evidence type="ECO:0000256" key="7">
    <source>
        <dbReference type="PROSITE-ProRule" id="PRU01373"/>
    </source>
</evidence>
<sequence>MKTPLYLSLMGVVVLTNSSFKKAKIYNFRTATKNTFRVLVLKSKYEMHIYDSSGEWIVGYPVVFGNKDLGDKMMEGDRKTPEGIFHIAMKRRHEKWDSFLSIDYPTAESYRRFNERKAKGQIPANARIGGSIGIHGTWPHEDFAIDQYQNWTEGCISTKNAFIQQIFSMLPVGTEVEIRR</sequence>
<comment type="pathway">
    <text evidence="1 7">Cell wall biogenesis; peptidoglycan biosynthesis.</text>
</comment>
<dbReference type="EMBL" id="JAACJS010000002">
    <property type="protein sequence ID" value="NCI48487.1"/>
    <property type="molecule type" value="Genomic_DNA"/>
</dbReference>
<evidence type="ECO:0000256" key="5">
    <source>
        <dbReference type="ARBA" id="ARBA00022984"/>
    </source>
</evidence>
<organism evidence="9 10">
    <name type="scientific">Sediminibacterium roseum</name>
    <dbReference type="NCBI Taxonomy" id="1978412"/>
    <lineage>
        <taxon>Bacteria</taxon>
        <taxon>Pseudomonadati</taxon>
        <taxon>Bacteroidota</taxon>
        <taxon>Chitinophagia</taxon>
        <taxon>Chitinophagales</taxon>
        <taxon>Chitinophagaceae</taxon>
        <taxon>Sediminibacterium</taxon>
    </lineage>
</organism>
<comment type="caution">
    <text evidence="9">The sequence shown here is derived from an EMBL/GenBank/DDBJ whole genome shotgun (WGS) entry which is preliminary data.</text>
</comment>
<keyword evidence="4 7" id="KW-0133">Cell shape</keyword>
<dbReference type="PANTHER" id="PTHR36699">
    <property type="entry name" value="LD-TRANSPEPTIDASE"/>
    <property type="match status" value="1"/>
</dbReference>
<feature type="active site" description="Nucleophile" evidence="7">
    <location>
        <position position="155"/>
    </location>
</feature>
<dbReference type="PROSITE" id="PS52029">
    <property type="entry name" value="LD_TPASE"/>
    <property type="match status" value="1"/>
</dbReference>
<evidence type="ECO:0000256" key="1">
    <source>
        <dbReference type="ARBA" id="ARBA00004752"/>
    </source>
</evidence>
<dbReference type="InterPro" id="IPR038063">
    <property type="entry name" value="Transpep_catalytic_dom"/>
</dbReference>
<reference evidence="9 10" key="1">
    <citation type="submission" date="2020-01" db="EMBL/GenBank/DDBJ databases">
        <title>Genome analysis.</title>
        <authorList>
            <person name="Wu S."/>
            <person name="Wang G."/>
        </authorList>
    </citation>
    <scope>NUCLEOTIDE SEQUENCE [LARGE SCALE GENOMIC DNA]</scope>
    <source>
        <strain evidence="9 10">SYL130</strain>
    </source>
</reference>
<accession>A0ABW9ZPT3</accession>
<dbReference type="Proteomes" id="UP000753802">
    <property type="component" value="Unassembled WGS sequence"/>
</dbReference>
<proteinExistence type="inferred from homology"/>
<dbReference type="InterPro" id="IPR005490">
    <property type="entry name" value="LD_TPept_cat_dom"/>
</dbReference>
<keyword evidence="3" id="KW-0808">Transferase</keyword>
<feature type="active site" description="Proton donor/acceptor" evidence="7">
    <location>
        <position position="135"/>
    </location>
</feature>
<comment type="similarity">
    <text evidence="2">Belongs to the YkuD family.</text>
</comment>
<name>A0ABW9ZPT3_9BACT</name>
<dbReference type="CDD" id="cd16913">
    <property type="entry name" value="YkuD_like"/>
    <property type="match status" value="1"/>
</dbReference>
<gene>
    <name evidence="9" type="ORF">GWC95_01040</name>
</gene>
<evidence type="ECO:0000256" key="6">
    <source>
        <dbReference type="ARBA" id="ARBA00023316"/>
    </source>
</evidence>
<dbReference type="Gene3D" id="2.40.440.10">
    <property type="entry name" value="L,D-transpeptidase catalytic domain-like"/>
    <property type="match status" value="1"/>
</dbReference>
<evidence type="ECO:0000256" key="2">
    <source>
        <dbReference type="ARBA" id="ARBA00005992"/>
    </source>
</evidence>
<protein>
    <submittedName>
        <fullName evidence="9">L,D-transpeptidase</fullName>
    </submittedName>
</protein>
<feature type="domain" description="L,D-TPase catalytic" evidence="8">
    <location>
        <begin position="36"/>
        <end position="179"/>
    </location>
</feature>
<evidence type="ECO:0000313" key="9">
    <source>
        <dbReference type="EMBL" id="NCI48487.1"/>
    </source>
</evidence>
<keyword evidence="6 7" id="KW-0961">Cell wall biogenesis/degradation</keyword>
<keyword evidence="10" id="KW-1185">Reference proteome</keyword>
<evidence type="ECO:0000313" key="10">
    <source>
        <dbReference type="Proteomes" id="UP000753802"/>
    </source>
</evidence>
<dbReference type="SUPFAM" id="SSF141523">
    <property type="entry name" value="L,D-transpeptidase catalytic domain-like"/>
    <property type="match status" value="1"/>
</dbReference>